<comment type="caution">
    <text evidence="6">The sequence shown here is derived from an EMBL/GenBank/DDBJ whole genome shotgun (WGS) entry which is preliminary data.</text>
</comment>
<reference evidence="6 7" key="1">
    <citation type="submission" date="2019-03" db="EMBL/GenBank/DDBJ databases">
        <title>Genomic Encyclopedia of Type Strains, Phase III (KMG-III): the genomes of soil and plant-associated and newly described type strains.</title>
        <authorList>
            <person name="Whitman W."/>
        </authorList>
    </citation>
    <scope>NUCLEOTIDE SEQUENCE [LARGE SCALE GENOMIC DNA]</scope>
    <source>
        <strain evidence="6 7">CGMCC 1.7660</strain>
    </source>
</reference>
<dbReference type="EMBL" id="SNYW01000012">
    <property type="protein sequence ID" value="TDQ78903.1"/>
    <property type="molecule type" value="Genomic_DNA"/>
</dbReference>
<evidence type="ECO:0000256" key="3">
    <source>
        <dbReference type="PROSITE-ProRule" id="PRU01331"/>
    </source>
</evidence>
<name>A0A4R6WJ98_9PROT</name>
<keyword evidence="7" id="KW-1185">Reference proteome</keyword>
<evidence type="ECO:0000256" key="1">
    <source>
        <dbReference type="ARBA" id="ARBA00001946"/>
    </source>
</evidence>
<dbReference type="SUPFAM" id="SSF55931">
    <property type="entry name" value="Glutamine synthetase/guanido kinase"/>
    <property type="match status" value="1"/>
</dbReference>
<dbReference type="InterPro" id="IPR014746">
    <property type="entry name" value="Gln_synth/guanido_kin_cat_dom"/>
</dbReference>
<dbReference type="AlphaFoldDB" id="A0A4R6WJ98"/>
<dbReference type="OrthoDB" id="9807095at2"/>
<organism evidence="6 7">
    <name type="scientific">Dongia mobilis</name>
    <dbReference type="NCBI Taxonomy" id="578943"/>
    <lineage>
        <taxon>Bacteria</taxon>
        <taxon>Pseudomonadati</taxon>
        <taxon>Pseudomonadota</taxon>
        <taxon>Alphaproteobacteria</taxon>
        <taxon>Rhodospirillales</taxon>
        <taxon>Dongiaceae</taxon>
        <taxon>Dongia</taxon>
    </lineage>
</organism>
<dbReference type="SMART" id="SM01230">
    <property type="entry name" value="Gln-synt_C"/>
    <property type="match status" value="1"/>
</dbReference>
<dbReference type="Gene3D" id="3.30.590.10">
    <property type="entry name" value="Glutamine synthetase/guanido kinase, catalytic domain"/>
    <property type="match status" value="1"/>
</dbReference>
<dbReference type="Proteomes" id="UP000295783">
    <property type="component" value="Unassembled WGS sequence"/>
</dbReference>
<evidence type="ECO:0000313" key="7">
    <source>
        <dbReference type="Proteomes" id="UP000295783"/>
    </source>
</evidence>
<proteinExistence type="inferred from homology"/>
<sequence length="460" mass="51011">MSNYVADIGTCDAFLAAHPEVRFVQIYFTNQSGVPRGKNLLRHDIRPIYEYARFLPGTMLALDITGMDVEESGLVWTDGDADRLGKPTPQGLTLAPWLGPDFAQLMLSVYELDGSPCDVDPRHVLQGVIDRFKEFNLTPVIACEMEFYLIDRENRADGGKQPPASPVTGNRPWDIQVYGLRELDDFEPFFRDVYAMGEQVGLPLESAISEYAPGQLELGLQHRADALRACDEAIMYKRLVKGAAVRHGFEASFMAKPHSDIAGSGMHLHVSLGNPDGSNAFASDDPAGSPLLRQAIGGMQALLDESMAVFAPNANSYRRFRSNSYAPVAPTWGINNRTVSFRVPAGPPKSRHIEHRICGADANPYLAVAALLAAIHWGLKQKLDPGAPVEGNGYEVAREMGLTLPTNWQAAIDMFRKSARMREYLGTRFHHVYSSVKQAEHDRFNARVTELDYAWYLRNA</sequence>
<feature type="domain" description="GS catalytic" evidence="5">
    <location>
        <begin position="121"/>
        <end position="460"/>
    </location>
</feature>
<evidence type="ECO:0000256" key="4">
    <source>
        <dbReference type="RuleBase" id="RU000384"/>
    </source>
</evidence>
<dbReference type="PROSITE" id="PS51987">
    <property type="entry name" value="GS_CATALYTIC"/>
    <property type="match status" value="1"/>
</dbReference>
<dbReference type="GO" id="GO:0006542">
    <property type="term" value="P:glutamine biosynthetic process"/>
    <property type="evidence" value="ECO:0007669"/>
    <property type="project" value="InterPro"/>
</dbReference>
<comment type="cofactor">
    <cofactor evidence="1">
        <name>Mg(2+)</name>
        <dbReference type="ChEBI" id="CHEBI:18420"/>
    </cofactor>
</comment>
<gene>
    <name evidence="6" type="ORF">A8950_3366</name>
</gene>
<dbReference type="PANTHER" id="PTHR43785:SF12">
    <property type="entry name" value="TYPE-1 GLUTAMINE SYNTHETASE 2"/>
    <property type="match status" value="1"/>
</dbReference>
<evidence type="ECO:0000256" key="2">
    <source>
        <dbReference type="ARBA" id="ARBA00022598"/>
    </source>
</evidence>
<dbReference type="GO" id="GO:0004356">
    <property type="term" value="F:glutamine synthetase activity"/>
    <property type="evidence" value="ECO:0007669"/>
    <property type="project" value="InterPro"/>
</dbReference>
<comment type="similarity">
    <text evidence="3 4">Belongs to the glutamine synthetase family.</text>
</comment>
<keyword evidence="2 6" id="KW-0436">Ligase</keyword>
<dbReference type="SUPFAM" id="SSF54368">
    <property type="entry name" value="Glutamine synthetase, N-terminal domain"/>
    <property type="match status" value="1"/>
</dbReference>
<dbReference type="InterPro" id="IPR008146">
    <property type="entry name" value="Gln_synth_cat_dom"/>
</dbReference>
<dbReference type="PANTHER" id="PTHR43785">
    <property type="entry name" value="GAMMA-GLUTAMYLPUTRESCINE SYNTHETASE"/>
    <property type="match status" value="1"/>
</dbReference>
<protein>
    <submittedName>
        <fullName evidence="6">Glutamate--putrescine ligase</fullName>
    </submittedName>
</protein>
<evidence type="ECO:0000313" key="6">
    <source>
        <dbReference type="EMBL" id="TDQ78903.1"/>
    </source>
</evidence>
<dbReference type="GO" id="GO:0006598">
    <property type="term" value="P:polyamine catabolic process"/>
    <property type="evidence" value="ECO:0007669"/>
    <property type="project" value="TreeGrafter"/>
</dbReference>
<dbReference type="RefSeq" id="WP_133614894.1">
    <property type="nucleotide sequence ID" value="NZ_SNYW01000012.1"/>
</dbReference>
<accession>A0A4R6WJ98</accession>
<dbReference type="Pfam" id="PF00120">
    <property type="entry name" value="Gln-synt_C"/>
    <property type="match status" value="1"/>
</dbReference>
<dbReference type="InterPro" id="IPR036651">
    <property type="entry name" value="Gln_synt_N_sf"/>
</dbReference>
<evidence type="ECO:0000259" key="5">
    <source>
        <dbReference type="PROSITE" id="PS51987"/>
    </source>
</evidence>